<evidence type="ECO:0000313" key="5">
    <source>
        <dbReference type="Ensembl" id="ENSLAFP00000012815.2"/>
    </source>
</evidence>
<evidence type="ECO:0000256" key="1">
    <source>
        <dbReference type="ARBA" id="ARBA00010283"/>
    </source>
</evidence>
<feature type="region of interest" description="Disordered" evidence="3">
    <location>
        <begin position="1"/>
        <end position="82"/>
    </location>
</feature>
<reference evidence="5" key="2">
    <citation type="submission" date="2025-08" db="UniProtKB">
        <authorList>
            <consortium name="Ensembl"/>
        </authorList>
    </citation>
    <scope>IDENTIFICATION</scope>
    <source>
        <strain evidence="5">Isolate ISIS603380</strain>
    </source>
</reference>
<dbReference type="InterPro" id="IPR006888">
    <property type="entry name" value="XLR/SYCP3/FAM9_dom"/>
</dbReference>
<keyword evidence="6" id="KW-1185">Reference proteome</keyword>
<evidence type="ECO:0000313" key="6">
    <source>
        <dbReference type="Proteomes" id="UP000007646"/>
    </source>
</evidence>
<organism evidence="5 6">
    <name type="scientific">Loxodonta africana</name>
    <name type="common">African elephant</name>
    <dbReference type="NCBI Taxonomy" id="9785"/>
    <lineage>
        <taxon>Eukaryota</taxon>
        <taxon>Metazoa</taxon>
        <taxon>Chordata</taxon>
        <taxon>Craniata</taxon>
        <taxon>Vertebrata</taxon>
        <taxon>Euteleostomi</taxon>
        <taxon>Mammalia</taxon>
        <taxon>Eutheria</taxon>
        <taxon>Afrotheria</taxon>
        <taxon>Proboscidea</taxon>
        <taxon>Elephantidae</taxon>
        <taxon>Loxodonta</taxon>
    </lineage>
</organism>
<dbReference type="GeneTree" id="ENSGT00390000000062"/>
<dbReference type="HOGENOM" id="CLU_101820_2_0_1"/>
<dbReference type="InterPro" id="IPR051443">
    <property type="entry name" value="XLR/SYCP3"/>
</dbReference>
<dbReference type="InParanoid" id="G3TEW0"/>
<dbReference type="PANTHER" id="PTHR19368">
    <property type="entry name" value="XLR/SCP3/FAM9"/>
    <property type="match status" value="1"/>
</dbReference>
<evidence type="ECO:0000256" key="3">
    <source>
        <dbReference type="SAM" id="MobiDB-lite"/>
    </source>
</evidence>
<proteinExistence type="inferred from homology"/>
<accession>G3TEW0</accession>
<dbReference type="GO" id="GO:0000795">
    <property type="term" value="C:synaptonemal complex"/>
    <property type="evidence" value="ECO:0007669"/>
    <property type="project" value="TreeGrafter"/>
</dbReference>
<feature type="compositionally biased region" description="Basic and acidic residues" evidence="3">
    <location>
        <begin position="36"/>
        <end position="65"/>
    </location>
</feature>
<dbReference type="eggNOG" id="ENOG502R883">
    <property type="taxonomic scope" value="Eukaryota"/>
</dbReference>
<reference evidence="5" key="3">
    <citation type="submission" date="2025-09" db="UniProtKB">
        <authorList>
            <consortium name="Ensembl"/>
        </authorList>
    </citation>
    <scope>IDENTIFICATION</scope>
    <source>
        <strain evidence="5">Isolate ISIS603380</strain>
    </source>
</reference>
<dbReference type="GO" id="GO:0007286">
    <property type="term" value="P:spermatid development"/>
    <property type="evidence" value="ECO:0007669"/>
    <property type="project" value="TreeGrafter"/>
</dbReference>
<keyword evidence="2" id="KW-0175">Coiled coil</keyword>
<evidence type="ECO:0000256" key="2">
    <source>
        <dbReference type="SAM" id="Coils"/>
    </source>
</evidence>
<dbReference type="Pfam" id="PF04803">
    <property type="entry name" value="Cor1"/>
    <property type="match status" value="1"/>
</dbReference>
<dbReference type="STRING" id="9785.ENSLAFP00000012815"/>
<dbReference type="Ensembl" id="ENSLAFT00000015300.2">
    <property type="protein sequence ID" value="ENSLAFP00000012815.2"/>
    <property type="gene ID" value="ENSLAFG00000015302.2"/>
</dbReference>
<comment type="similarity">
    <text evidence="1">Belongs to the XLR/SYCP3 family.</text>
</comment>
<reference evidence="5 6" key="1">
    <citation type="submission" date="2009-06" db="EMBL/GenBank/DDBJ databases">
        <title>The Genome Sequence of Loxodonta africana (African elephant).</title>
        <authorList>
            <person name="Di Palma F."/>
            <person name="Heiman D."/>
            <person name="Young S."/>
            <person name="Johnson J."/>
            <person name="Lander E.S."/>
            <person name="Lindblad-Toh K."/>
        </authorList>
    </citation>
    <scope>NUCLEOTIDE SEQUENCE [LARGE SCALE GENOMIC DNA]</scope>
    <source>
        <strain evidence="5 6">Isolate ISIS603380</strain>
    </source>
</reference>
<dbReference type="Proteomes" id="UP000007646">
    <property type="component" value="Unassembled WGS sequence"/>
</dbReference>
<dbReference type="PANTHER" id="PTHR19368:SF18">
    <property type="entry name" value="XLR_SYCP3_FAM9 DOMAIN-CONTAINING PROTEIN"/>
    <property type="match status" value="1"/>
</dbReference>
<dbReference type="OMA" id="MYTNASI"/>
<feature type="coiled-coil region" evidence="2">
    <location>
        <begin position="193"/>
        <end position="224"/>
    </location>
</feature>
<dbReference type="FunCoup" id="G3TEW0">
    <property type="interactions" value="6"/>
</dbReference>
<evidence type="ECO:0000259" key="4">
    <source>
        <dbReference type="Pfam" id="PF04803"/>
    </source>
</evidence>
<name>G3TEW0_LOXAF</name>
<dbReference type="AlphaFoldDB" id="G3TEW0"/>
<protein>
    <recommendedName>
        <fullName evidence="4">XLR/SYCP3/FAM9 domain-containing protein</fullName>
    </recommendedName>
</protein>
<dbReference type="GO" id="GO:0051321">
    <property type="term" value="P:meiotic cell cycle"/>
    <property type="evidence" value="ECO:0007669"/>
    <property type="project" value="TreeGrafter"/>
</dbReference>
<sequence length="257" mass="29837">VVAACVDVRSPKPISKQDLIMAPTGRKGTGRPGRRVVKDQDREASGTEDKKDLSGSEQDGKEEGKSPITDKNGRKRPSAGSIEDELGDEVQDLLERFKADIQKTLIAKRRRFEMNTNASVKNNNEKIEHVWKTQKEQWQKLTHGYSQQFLALFRQWDIDMKKAEERENRIANVMFRQQQRILQQTRILQNQTLKAVKTLYEQFLKNVEDMEKNHENVLIQAQSELRKDMASLQNKILMEAQRQEMAIVRKTLPSLFF</sequence>
<feature type="domain" description="XLR/SYCP3/FAM9" evidence="4">
    <location>
        <begin position="103"/>
        <end position="235"/>
    </location>
</feature>